<keyword evidence="2" id="KW-1133">Transmembrane helix</keyword>
<feature type="transmembrane region" description="Helical" evidence="2">
    <location>
        <begin position="213"/>
        <end position="231"/>
    </location>
</feature>
<feature type="transmembrane region" description="Helical" evidence="2">
    <location>
        <begin position="288"/>
        <end position="309"/>
    </location>
</feature>
<keyword evidence="2" id="KW-0472">Membrane</keyword>
<dbReference type="Proteomes" id="UP000521676">
    <property type="component" value="Unassembled WGS sequence"/>
</dbReference>
<dbReference type="EMBL" id="JACATZ010000003">
    <property type="protein sequence ID" value="NWJ48563.1"/>
    <property type="molecule type" value="Genomic_DNA"/>
</dbReference>
<proteinExistence type="predicted"/>
<dbReference type="Proteomes" id="UP001431572">
    <property type="component" value="Chromosome 2"/>
</dbReference>
<evidence type="ECO:0000313" key="5">
    <source>
        <dbReference type="Proteomes" id="UP000521676"/>
    </source>
</evidence>
<keyword evidence="2" id="KW-0812">Transmembrane</keyword>
<accession>A0A8T7M980</accession>
<evidence type="ECO:0000256" key="1">
    <source>
        <dbReference type="SAM" id="MobiDB-lite"/>
    </source>
</evidence>
<feature type="transmembrane region" description="Helical" evidence="2">
    <location>
        <begin position="186"/>
        <end position="207"/>
    </location>
</feature>
<evidence type="ECO:0000313" key="4">
    <source>
        <dbReference type="EMBL" id="WJW68493.1"/>
    </source>
</evidence>
<sequence>MFCIYCGFKNKAEATDCANCGKPLLTHNATSGTLQSLARLLEEQDELQVSLPPSIFDENYKPSPNNPDDLWTIPRPPFPEMASIPEASNPQQIDVPPSFQSLRLPRQPVNMDSLASSTVTSSYGITEPRPSNVHYEGNFTCPNCRQIKPLATSVTIKGFLGSSKKICYECASTISLQQIYSAPGTLSHAAMGFLVGVIFGALCAVLFGIASLITRQVLMVSFAMVGFLVGVSARSGSENREGILVMLAAMLATLVTFGFCLYTSIIGINNLKFVSWVEFQDMLAKQQILHYWDWISLGVALVIAFLIPLKPGIRDIE</sequence>
<reference evidence="4" key="2">
    <citation type="journal article" date="2024" name="Nature">
        <title>Anoxygenic phototroph of the Chloroflexota uses a type I reaction centre.</title>
        <authorList>
            <person name="Tsuji J.M."/>
            <person name="Shaw N.A."/>
            <person name="Nagashima S."/>
            <person name="Venkiteswaran J.J."/>
            <person name="Schiff S.L."/>
            <person name="Watanabe T."/>
            <person name="Fukui M."/>
            <person name="Hanada S."/>
            <person name="Tank M."/>
            <person name="Neufeld J.D."/>
        </authorList>
    </citation>
    <scope>NUCLEOTIDE SEQUENCE</scope>
    <source>
        <strain evidence="4">L227-S17</strain>
    </source>
</reference>
<organism evidence="3 5">
    <name type="scientific">Candidatus Chlorohelix allophototropha</name>
    <dbReference type="NCBI Taxonomy" id="3003348"/>
    <lineage>
        <taxon>Bacteria</taxon>
        <taxon>Bacillati</taxon>
        <taxon>Chloroflexota</taxon>
        <taxon>Chloroflexia</taxon>
        <taxon>Candidatus Chloroheliales</taxon>
        <taxon>Candidatus Chloroheliaceae</taxon>
        <taxon>Candidatus Chlorohelix</taxon>
    </lineage>
</organism>
<gene>
    <name evidence="3" type="ORF">HXX08_22115</name>
    <name evidence="4" type="ORF">OZ401_004107</name>
</gene>
<feature type="transmembrane region" description="Helical" evidence="2">
    <location>
        <begin position="243"/>
        <end position="268"/>
    </location>
</feature>
<name>A0A8T7M980_9CHLR</name>
<evidence type="ECO:0000313" key="3">
    <source>
        <dbReference type="EMBL" id="NWJ48563.1"/>
    </source>
</evidence>
<reference evidence="3 5" key="1">
    <citation type="submission" date="2020-06" db="EMBL/GenBank/DDBJ databases">
        <title>Anoxygenic phototrophic Chloroflexota member uses a Type I reaction center.</title>
        <authorList>
            <person name="Tsuji J.M."/>
            <person name="Shaw N.A."/>
            <person name="Nagashima S."/>
            <person name="Venkiteswaran J."/>
            <person name="Schiff S.L."/>
            <person name="Hanada S."/>
            <person name="Tank M."/>
            <person name="Neufeld J.D."/>
        </authorList>
    </citation>
    <scope>NUCLEOTIDE SEQUENCE [LARGE SCALE GENOMIC DNA]</scope>
    <source>
        <strain evidence="3">L227-S17</strain>
    </source>
</reference>
<dbReference type="RefSeq" id="WP_341470399.1">
    <property type="nucleotide sequence ID" value="NZ_CP128400.1"/>
</dbReference>
<dbReference type="AlphaFoldDB" id="A0A8T7M980"/>
<protein>
    <submittedName>
        <fullName evidence="3">Zinc ribbon domain-containing protein</fullName>
    </submittedName>
</protein>
<evidence type="ECO:0000313" key="6">
    <source>
        <dbReference type="Proteomes" id="UP001431572"/>
    </source>
</evidence>
<evidence type="ECO:0000256" key="2">
    <source>
        <dbReference type="SAM" id="Phobius"/>
    </source>
</evidence>
<dbReference type="EMBL" id="CP128400">
    <property type="protein sequence ID" value="WJW68493.1"/>
    <property type="molecule type" value="Genomic_DNA"/>
</dbReference>
<feature type="region of interest" description="Disordered" evidence="1">
    <location>
        <begin position="53"/>
        <end position="72"/>
    </location>
</feature>
<keyword evidence="6" id="KW-1185">Reference proteome</keyword>